<keyword evidence="2" id="KW-1185">Reference proteome</keyword>
<dbReference type="InterPro" id="IPR038071">
    <property type="entry name" value="UROD/MetE-like_sf"/>
</dbReference>
<sequence length="374" mass="41234">MPSPLGCHLVGSVPLPDTETALRVCATGLPNRLKRLPDGETGRRNLFTLFQSAIFTPSPEMNTIFLMNSQIPSETAFTDTEIAAGVQKLKDAGPMITGYDDAAIESYQSFKKLKQQGIIHPLTKFQVSLPTPANVITPFVQAVFQAAVEPLYEAALFRAMERIQAEIPHEELAIQIDLAVDTAFWEDGVDIYRPWFGEGDATKEREYIVEYIRRMVGQVEEGVEVGLHNCYGDMQHRHWHEPSDLSAITQRTLALLPSLSRPLNFFHAPVPKSALPYLHAYLSPLTALLPYFKVNNTDFYLGCVHEGNVEATKKMVEVAREVLGDEVAWGVGTECGWGRTGEGEVEGIMAISREVAGEVFSELASIEARAVGGA</sequence>
<organism evidence="1 2">
    <name type="scientific">Salinomyces thailandicus</name>
    <dbReference type="NCBI Taxonomy" id="706561"/>
    <lineage>
        <taxon>Eukaryota</taxon>
        <taxon>Fungi</taxon>
        <taxon>Dikarya</taxon>
        <taxon>Ascomycota</taxon>
        <taxon>Pezizomycotina</taxon>
        <taxon>Dothideomycetes</taxon>
        <taxon>Dothideomycetidae</taxon>
        <taxon>Mycosphaerellales</taxon>
        <taxon>Teratosphaeriaceae</taxon>
        <taxon>Salinomyces</taxon>
    </lineage>
</organism>
<name>A0A4U0U985_9PEZI</name>
<reference evidence="1 2" key="1">
    <citation type="submission" date="2017-03" db="EMBL/GenBank/DDBJ databases">
        <title>Genomes of endolithic fungi from Antarctica.</title>
        <authorList>
            <person name="Coleine C."/>
            <person name="Masonjones S."/>
            <person name="Stajich J.E."/>
        </authorList>
    </citation>
    <scope>NUCLEOTIDE SEQUENCE [LARGE SCALE GENOMIC DNA]</scope>
    <source>
        <strain evidence="1 2">CCFEE 6315</strain>
    </source>
</reference>
<evidence type="ECO:0008006" key="3">
    <source>
        <dbReference type="Google" id="ProtNLM"/>
    </source>
</evidence>
<evidence type="ECO:0000313" key="1">
    <source>
        <dbReference type="EMBL" id="TKA31768.1"/>
    </source>
</evidence>
<dbReference type="OrthoDB" id="5422863at2759"/>
<dbReference type="EMBL" id="NAJL01000007">
    <property type="protein sequence ID" value="TKA31768.1"/>
    <property type="molecule type" value="Genomic_DNA"/>
</dbReference>
<evidence type="ECO:0000313" key="2">
    <source>
        <dbReference type="Proteomes" id="UP000308549"/>
    </source>
</evidence>
<comment type="caution">
    <text evidence="1">The sequence shown here is derived from an EMBL/GenBank/DDBJ whole genome shotgun (WGS) entry which is preliminary data.</text>
</comment>
<accession>A0A4U0U985</accession>
<gene>
    <name evidence="1" type="ORF">B0A50_01846</name>
</gene>
<dbReference type="Gene3D" id="3.20.20.210">
    <property type="match status" value="1"/>
</dbReference>
<proteinExistence type="predicted"/>
<dbReference type="SUPFAM" id="SSF51726">
    <property type="entry name" value="UROD/MetE-like"/>
    <property type="match status" value="1"/>
</dbReference>
<dbReference type="AlphaFoldDB" id="A0A4U0U985"/>
<dbReference type="Proteomes" id="UP000308549">
    <property type="component" value="Unassembled WGS sequence"/>
</dbReference>
<protein>
    <recommendedName>
        <fullName evidence="3">Methionine synthase</fullName>
    </recommendedName>
</protein>